<evidence type="ECO:0000256" key="3">
    <source>
        <dbReference type="ARBA" id="ARBA00023163"/>
    </source>
</evidence>
<dbReference type="GO" id="GO:0097367">
    <property type="term" value="F:carbohydrate derivative binding"/>
    <property type="evidence" value="ECO:0007669"/>
    <property type="project" value="InterPro"/>
</dbReference>
<comment type="caution">
    <text evidence="6">The sequence shown here is derived from an EMBL/GenBank/DDBJ whole genome shotgun (WGS) entry which is preliminary data.</text>
</comment>
<dbReference type="PANTHER" id="PTHR30514">
    <property type="entry name" value="GLUCOKINASE"/>
    <property type="match status" value="1"/>
</dbReference>
<dbReference type="PANTHER" id="PTHR30514:SF1">
    <property type="entry name" value="HTH-TYPE TRANSCRIPTIONAL REGULATOR HEXR-RELATED"/>
    <property type="match status" value="1"/>
</dbReference>
<dbReference type="SUPFAM" id="SSF46689">
    <property type="entry name" value="Homeodomain-like"/>
    <property type="match status" value="1"/>
</dbReference>
<dbReference type="InterPro" id="IPR046348">
    <property type="entry name" value="SIS_dom_sf"/>
</dbReference>
<dbReference type="GO" id="GO:0003700">
    <property type="term" value="F:DNA-binding transcription factor activity"/>
    <property type="evidence" value="ECO:0007669"/>
    <property type="project" value="InterPro"/>
</dbReference>
<dbReference type="Pfam" id="PF01380">
    <property type="entry name" value="SIS"/>
    <property type="match status" value="1"/>
</dbReference>
<evidence type="ECO:0000256" key="1">
    <source>
        <dbReference type="ARBA" id="ARBA00023015"/>
    </source>
</evidence>
<dbReference type="InterPro" id="IPR036388">
    <property type="entry name" value="WH-like_DNA-bd_sf"/>
</dbReference>
<dbReference type="PROSITE" id="PS51464">
    <property type="entry name" value="SIS"/>
    <property type="match status" value="1"/>
</dbReference>
<accession>A0A8J3NAR2</accession>
<dbReference type="RefSeq" id="WP_203655023.1">
    <property type="nucleotide sequence ID" value="NZ_BAAAZM010000002.1"/>
</dbReference>
<proteinExistence type="predicted"/>
<evidence type="ECO:0000256" key="2">
    <source>
        <dbReference type="ARBA" id="ARBA00023125"/>
    </source>
</evidence>
<evidence type="ECO:0000259" key="4">
    <source>
        <dbReference type="PROSITE" id="PS51071"/>
    </source>
</evidence>
<evidence type="ECO:0000313" key="7">
    <source>
        <dbReference type="Proteomes" id="UP000612808"/>
    </source>
</evidence>
<dbReference type="Gene3D" id="3.40.50.10490">
    <property type="entry name" value="Glucose-6-phosphate isomerase like protein, domain 1"/>
    <property type="match status" value="1"/>
</dbReference>
<evidence type="ECO:0000313" key="6">
    <source>
        <dbReference type="EMBL" id="GID09965.1"/>
    </source>
</evidence>
<dbReference type="AlphaFoldDB" id="A0A8J3NAR2"/>
<dbReference type="GO" id="GO:0003677">
    <property type="term" value="F:DNA binding"/>
    <property type="evidence" value="ECO:0007669"/>
    <property type="project" value="UniProtKB-KW"/>
</dbReference>
<dbReference type="InterPro" id="IPR009057">
    <property type="entry name" value="Homeodomain-like_sf"/>
</dbReference>
<keyword evidence="2" id="KW-0238">DNA-binding</keyword>
<reference evidence="6" key="1">
    <citation type="submission" date="2021-01" db="EMBL/GenBank/DDBJ databases">
        <title>Whole genome shotgun sequence of Actinocatenispora rupis NBRC 107355.</title>
        <authorList>
            <person name="Komaki H."/>
            <person name="Tamura T."/>
        </authorList>
    </citation>
    <scope>NUCLEOTIDE SEQUENCE</scope>
    <source>
        <strain evidence="6">NBRC 107355</strain>
    </source>
</reference>
<keyword evidence="3" id="KW-0804">Transcription</keyword>
<dbReference type="InterPro" id="IPR047640">
    <property type="entry name" value="RpiR-like"/>
</dbReference>
<name>A0A8J3NAR2_9ACTN</name>
<organism evidence="6 7">
    <name type="scientific">Actinocatenispora rupis</name>
    <dbReference type="NCBI Taxonomy" id="519421"/>
    <lineage>
        <taxon>Bacteria</taxon>
        <taxon>Bacillati</taxon>
        <taxon>Actinomycetota</taxon>
        <taxon>Actinomycetes</taxon>
        <taxon>Micromonosporales</taxon>
        <taxon>Micromonosporaceae</taxon>
        <taxon>Actinocatenispora</taxon>
    </lineage>
</organism>
<dbReference type="Proteomes" id="UP000612808">
    <property type="component" value="Unassembled WGS sequence"/>
</dbReference>
<feature type="domain" description="SIS" evidence="5">
    <location>
        <begin position="131"/>
        <end position="271"/>
    </location>
</feature>
<dbReference type="SUPFAM" id="SSF53697">
    <property type="entry name" value="SIS domain"/>
    <property type="match status" value="1"/>
</dbReference>
<dbReference type="Gene3D" id="1.10.10.10">
    <property type="entry name" value="Winged helix-like DNA-binding domain superfamily/Winged helix DNA-binding domain"/>
    <property type="match status" value="1"/>
</dbReference>
<dbReference type="EMBL" id="BOMB01000004">
    <property type="protein sequence ID" value="GID09965.1"/>
    <property type="molecule type" value="Genomic_DNA"/>
</dbReference>
<sequence>MDSGFPFDLAGLRAALQTKLPALRPSDAAVVRLALEEPALMLGATTAEVAERAGVSPATVVRASRAVGFDGFSEFKMAIARASGGSGVFMPPPRLTEAAGMTELAETVLQSHAASVGAIRGTLDTAALGRAVRLLDRAGRVLVAGSGTSAAVALDAAFRFTSIGLMVQSPTDHVSALVVARLLTDHDVLVAVSHTGVTPQTLRIVDAARTAGAAVVAVTSFVHSPLARAADVALVAGGEDLGLQLAASSSRLAHLTVVDMLHAGVALADMDRTRRAEEIGIDLPSSAEELGIDRPSGAE</sequence>
<gene>
    <name evidence="6" type="primary">hexR</name>
    <name evidence="6" type="ORF">Aru02nite_08540</name>
</gene>
<dbReference type="InterPro" id="IPR001347">
    <property type="entry name" value="SIS_dom"/>
</dbReference>
<dbReference type="Pfam" id="PF01418">
    <property type="entry name" value="HTH_6"/>
    <property type="match status" value="1"/>
</dbReference>
<dbReference type="PROSITE" id="PS51071">
    <property type="entry name" value="HTH_RPIR"/>
    <property type="match status" value="1"/>
</dbReference>
<dbReference type="CDD" id="cd05013">
    <property type="entry name" value="SIS_RpiR"/>
    <property type="match status" value="1"/>
</dbReference>
<keyword evidence="1" id="KW-0805">Transcription regulation</keyword>
<feature type="domain" description="HTH rpiR-type" evidence="4">
    <location>
        <begin position="10"/>
        <end position="86"/>
    </location>
</feature>
<dbReference type="InterPro" id="IPR035472">
    <property type="entry name" value="RpiR-like_SIS"/>
</dbReference>
<dbReference type="GO" id="GO:1901135">
    <property type="term" value="P:carbohydrate derivative metabolic process"/>
    <property type="evidence" value="ECO:0007669"/>
    <property type="project" value="InterPro"/>
</dbReference>
<protein>
    <submittedName>
        <fullName evidence="6">HTH-type transcriptional regulator HexR</fullName>
    </submittedName>
</protein>
<keyword evidence="7" id="KW-1185">Reference proteome</keyword>
<evidence type="ECO:0000259" key="5">
    <source>
        <dbReference type="PROSITE" id="PS51464"/>
    </source>
</evidence>
<dbReference type="InterPro" id="IPR000281">
    <property type="entry name" value="HTH_RpiR"/>
</dbReference>